<accession>A0ABU7G6S5</accession>
<feature type="signal peptide" evidence="1">
    <location>
        <begin position="1"/>
        <end position="20"/>
    </location>
</feature>
<keyword evidence="3" id="KW-1185">Reference proteome</keyword>
<keyword evidence="1" id="KW-0732">Signal</keyword>
<sequence length="147" mass="17117">MGIAFSLMIAVLMWANLVQAKPTLAFDFSVENELEQPKAANDLFNDINWLQEQQLNARSTNRNQVATNTTEQSEFLRYQQVPQWRANWRGGVRWQAQRNWLFRAKGNRLSSHLTLSNKTLCAICKTQIDTTVWKDGHVQLQLKSYFE</sequence>
<dbReference type="Proteomes" id="UP001310248">
    <property type="component" value="Unassembled WGS sequence"/>
</dbReference>
<evidence type="ECO:0000313" key="3">
    <source>
        <dbReference type="Proteomes" id="UP001310248"/>
    </source>
</evidence>
<organism evidence="2 3">
    <name type="scientific">Agarivorans aestuarii</name>
    <dbReference type="NCBI Taxonomy" id="1563703"/>
    <lineage>
        <taxon>Bacteria</taxon>
        <taxon>Pseudomonadati</taxon>
        <taxon>Pseudomonadota</taxon>
        <taxon>Gammaproteobacteria</taxon>
        <taxon>Alteromonadales</taxon>
        <taxon>Alteromonadaceae</taxon>
        <taxon>Agarivorans</taxon>
    </lineage>
</organism>
<dbReference type="RefSeq" id="WP_163133915.1">
    <property type="nucleotide sequence ID" value="NZ_JAYDYW010000011.1"/>
</dbReference>
<reference evidence="3" key="1">
    <citation type="submission" date="2023-07" db="EMBL/GenBank/DDBJ databases">
        <title>Draft genome sequence of Agarivorans aestuarii strain ZMCS4, a CAZymes producing bacteria isolated from the marine brown algae Clodostephus spongiosus.</title>
        <authorList>
            <person name="Lorente B."/>
            <person name="Cabral C."/>
            <person name="Frias J."/>
            <person name="Faria J."/>
            <person name="Toubarro D."/>
        </authorList>
    </citation>
    <scope>NUCLEOTIDE SEQUENCE [LARGE SCALE GENOMIC DNA]</scope>
    <source>
        <strain evidence="3">ZMCS4</strain>
    </source>
</reference>
<gene>
    <name evidence="2" type="ORF">SNR37_000418</name>
</gene>
<evidence type="ECO:0000256" key="1">
    <source>
        <dbReference type="SAM" id="SignalP"/>
    </source>
</evidence>
<proteinExistence type="predicted"/>
<name>A0ABU7G6S5_9ALTE</name>
<evidence type="ECO:0000313" key="2">
    <source>
        <dbReference type="EMBL" id="MEE1675096.1"/>
    </source>
</evidence>
<comment type="caution">
    <text evidence="2">The sequence shown here is derived from an EMBL/GenBank/DDBJ whole genome shotgun (WGS) entry which is preliminary data.</text>
</comment>
<feature type="chain" id="PRO_5046080517" evidence="1">
    <location>
        <begin position="21"/>
        <end position="147"/>
    </location>
</feature>
<dbReference type="EMBL" id="JAYDYW010000011">
    <property type="protein sequence ID" value="MEE1675096.1"/>
    <property type="molecule type" value="Genomic_DNA"/>
</dbReference>
<protein>
    <submittedName>
        <fullName evidence="2">Uncharacterized protein</fullName>
    </submittedName>
</protein>